<reference evidence="2 3" key="1">
    <citation type="submission" date="2024-03" db="EMBL/GenBank/DDBJ databases">
        <authorList>
            <person name="Jo J.-H."/>
        </authorList>
    </citation>
    <scope>NUCLEOTIDE SEQUENCE [LARGE SCALE GENOMIC DNA]</scope>
    <source>
        <strain evidence="2 3">AS3R-12</strain>
    </source>
</reference>
<organism evidence="2 3">
    <name type="scientific">Novosphingobium aquae</name>
    <dbReference type="NCBI Taxonomy" id="3133435"/>
    <lineage>
        <taxon>Bacteria</taxon>
        <taxon>Pseudomonadati</taxon>
        <taxon>Pseudomonadota</taxon>
        <taxon>Alphaproteobacteria</taxon>
        <taxon>Sphingomonadales</taxon>
        <taxon>Sphingomonadaceae</taxon>
        <taxon>Novosphingobium</taxon>
    </lineage>
</organism>
<evidence type="ECO:0000313" key="3">
    <source>
        <dbReference type="Proteomes" id="UP001379235"/>
    </source>
</evidence>
<name>A0ABU8SBC4_9SPHN</name>
<dbReference type="PANTHER" id="PTHR35585:SF1">
    <property type="entry name" value="HHE DOMAIN PROTEIN (AFU_ORTHOLOGUE AFUA_4G00730)"/>
    <property type="match status" value="1"/>
</dbReference>
<dbReference type="Proteomes" id="UP001379235">
    <property type="component" value="Unassembled WGS sequence"/>
</dbReference>
<evidence type="ECO:0000313" key="2">
    <source>
        <dbReference type="EMBL" id="MEJ6010553.1"/>
    </source>
</evidence>
<dbReference type="Gene3D" id="1.20.120.520">
    <property type="entry name" value="nmb1532 protein domain like"/>
    <property type="match status" value="1"/>
</dbReference>
<dbReference type="RefSeq" id="WP_339967265.1">
    <property type="nucleotide sequence ID" value="NZ_JBBHJY010000005.1"/>
</dbReference>
<proteinExistence type="predicted"/>
<accession>A0ABU8SBC4</accession>
<dbReference type="EMBL" id="JBBHJY010000005">
    <property type="protein sequence ID" value="MEJ6010553.1"/>
    <property type="molecule type" value="Genomic_DNA"/>
</dbReference>
<comment type="caution">
    <text evidence="2">The sequence shown here is derived from an EMBL/GenBank/DDBJ whole genome shotgun (WGS) entry which is preliminary data.</text>
</comment>
<feature type="domain" description="Hemerythrin-like" evidence="1">
    <location>
        <begin position="22"/>
        <end position="134"/>
    </location>
</feature>
<dbReference type="InterPro" id="IPR012312">
    <property type="entry name" value="Hemerythrin-like"/>
</dbReference>
<dbReference type="Pfam" id="PF01814">
    <property type="entry name" value="Hemerythrin"/>
    <property type="match status" value="1"/>
</dbReference>
<gene>
    <name evidence="2" type="ORF">WG900_11570</name>
</gene>
<sequence length="172" mass="19864">MARIGSKPDTRFRDKPGIFGRLIEDHDRHRELLAAVSETSGDTPERATLFEELTYELKAHAAAEEQALWSSVLRKPEITEQGRHAVAEHKEIDDLLNELAARDMSKGSWLVRFGALKEEYLHHIREEEQELFEAVSRHLDKADRDYMESVFSRRKPVEKDKAEITPKLHAAH</sequence>
<dbReference type="PANTHER" id="PTHR35585">
    <property type="entry name" value="HHE DOMAIN PROTEIN (AFU_ORTHOLOGUE AFUA_4G00730)"/>
    <property type="match status" value="1"/>
</dbReference>
<keyword evidence="3" id="KW-1185">Reference proteome</keyword>
<dbReference type="CDD" id="cd12108">
    <property type="entry name" value="Hr-like"/>
    <property type="match status" value="1"/>
</dbReference>
<protein>
    <submittedName>
        <fullName evidence="2">Hemerythrin domain-containing protein</fullName>
    </submittedName>
</protein>
<evidence type="ECO:0000259" key="1">
    <source>
        <dbReference type="Pfam" id="PF01814"/>
    </source>
</evidence>